<dbReference type="AlphaFoldDB" id="A0AAU9ZEY7"/>
<comment type="caution">
    <text evidence="1">The sequence shown here is derived from an EMBL/GenBank/DDBJ whole genome shotgun (WGS) entry which is preliminary data.</text>
</comment>
<keyword evidence="2" id="KW-1185">Reference proteome</keyword>
<evidence type="ECO:0000313" key="2">
    <source>
        <dbReference type="Proteomes" id="UP001152836"/>
    </source>
</evidence>
<evidence type="ECO:0000313" key="1">
    <source>
        <dbReference type="EMBL" id="CAH6790558.1"/>
    </source>
</evidence>
<organism evidence="1 2">
    <name type="scientific">Phodopus roborovskii</name>
    <name type="common">Roborovski's desert hamster</name>
    <name type="synonym">Cricetulus roborovskii</name>
    <dbReference type="NCBI Taxonomy" id="109678"/>
    <lineage>
        <taxon>Eukaryota</taxon>
        <taxon>Metazoa</taxon>
        <taxon>Chordata</taxon>
        <taxon>Craniata</taxon>
        <taxon>Vertebrata</taxon>
        <taxon>Euteleostomi</taxon>
        <taxon>Mammalia</taxon>
        <taxon>Eutheria</taxon>
        <taxon>Euarchontoglires</taxon>
        <taxon>Glires</taxon>
        <taxon>Rodentia</taxon>
        <taxon>Myomorpha</taxon>
        <taxon>Muroidea</taxon>
        <taxon>Cricetidae</taxon>
        <taxon>Cricetinae</taxon>
        <taxon>Phodopus</taxon>
    </lineage>
</organism>
<name>A0AAU9ZEY7_PHORO</name>
<dbReference type="Proteomes" id="UP001152836">
    <property type="component" value="Unassembled WGS sequence"/>
</dbReference>
<proteinExistence type="predicted"/>
<gene>
    <name evidence="1" type="primary">Gm12689</name>
    <name evidence="1" type="ORF">PHOROB_LOCUS7849</name>
</gene>
<reference evidence="1" key="1">
    <citation type="submission" date="2022-06" db="EMBL/GenBank/DDBJ databases">
        <authorList>
            <person name="Andreotti S."/>
            <person name="Wyler E."/>
        </authorList>
    </citation>
    <scope>NUCLEOTIDE SEQUENCE</scope>
</reference>
<sequence>MCGISIYSGNAPGTPSPHAAAFAAVLTAGSLQRGPGLCQWGPLFIQCSGRWWGVMEPRQGWKGQGEISYAQTITMGSKPQNIYLFQPNGSIKWTPAMFLA</sequence>
<accession>A0AAU9ZEY7</accession>
<dbReference type="EMBL" id="CALSGD010001431">
    <property type="protein sequence ID" value="CAH6790558.1"/>
    <property type="molecule type" value="Genomic_DNA"/>
</dbReference>
<protein>
    <submittedName>
        <fullName evidence="1">Gm12689 protein</fullName>
    </submittedName>
</protein>